<reference evidence="1" key="1">
    <citation type="submission" date="2021-01" db="EMBL/GenBank/DDBJ databases">
        <authorList>
            <consortium name="Genoscope - CEA"/>
            <person name="William W."/>
        </authorList>
    </citation>
    <scope>NUCLEOTIDE SEQUENCE</scope>
</reference>
<sequence length="133" mass="15947">MSIKQNVEKNGLQQLCPKLSIPVHKDQLQEIDQFNLMEFIIKVQFQYLYCVDQKLLVNLYKLHLFTWSYMICDYQQQEFCMKIITVSCEKIIVFRKSHHNWLQDGDKQQPTRIKFEKIEDKLIYQGSTIVLIG</sequence>
<dbReference type="AlphaFoldDB" id="A0A8S1WQU7"/>
<keyword evidence="2" id="KW-1185">Reference proteome</keyword>
<comment type="caution">
    <text evidence="1">The sequence shown here is derived from an EMBL/GenBank/DDBJ whole genome shotgun (WGS) entry which is preliminary data.</text>
</comment>
<accession>A0A8S1WQU7</accession>
<gene>
    <name evidence="1" type="ORF">POCTA_138.1.T1010212</name>
</gene>
<evidence type="ECO:0000313" key="2">
    <source>
        <dbReference type="Proteomes" id="UP000683925"/>
    </source>
</evidence>
<organism evidence="1 2">
    <name type="scientific">Paramecium octaurelia</name>
    <dbReference type="NCBI Taxonomy" id="43137"/>
    <lineage>
        <taxon>Eukaryota</taxon>
        <taxon>Sar</taxon>
        <taxon>Alveolata</taxon>
        <taxon>Ciliophora</taxon>
        <taxon>Intramacronucleata</taxon>
        <taxon>Oligohymenophorea</taxon>
        <taxon>Peniculida</taxon>
        <taxon>Parameciidae</taxon>
        <taxon>Paramecium</taxon>
    </lineage>
</organism>
<evidence type="ECO:0000313" key="1">
    <source>
        <dbReference type="EMBL" id="CAD8192284.1"/>
    </source>
</evidence>
<name>A0A8S1WQU7_PAROT</name>
<dbReference type="Proteomes" id="UP000683925">
    <property type="component" value="Unassembled WGS sequence"/>
</dbReference>
<dbReference type="EMBL" id="CAJJDP010000101">
    <property type="protein sequence ID" value="CAD8192284.1"/>
    <property type="molecule type" value="Genomic_DNA"/>
</dbReference>
<protein>
    <submittedName>
        <fullName evidence="1">Uncharacterized protein</fullName>
    </submittedName>
</protein>
<proteinExistence type="predicted"/>